<name>A0A365Q000_9GAMM</name>
<evidence type="ECO:0000256" key="1">
    <source>
        <dbReference type="SAM" id="MobiDB-lite"/>
    </source>
</evidence>
<evidence type="ECO:0000313" key="3">
    <source>
        <dbReference type="EMBL" id="RBA62524.1"/>
    </source>
</evidence>
<reference evidence="2 5" key="2">
    <citation type="submission" date="2021-06" db="EMBL/GenBank/DDBJ databases">
        <title>Microbial metabolic specificity influences pelagic lipid remineralization.</title>
        <authorList>
            <person name="Behrendt L."/>
            <person name="Hunter J.E."/>
            <person name="Alcolombri U."/>
            <person name="Smriga S."/>
            <person name="Mincer T."/>
            <person name="Lowenstein D.P."/>
            <person name="Peaudecerf F.J."/>
            <person name="Fernandez V.I."/>
            <person name="Fredricks H."/>
            <person name="Almblad H."/>
            <person name="Harrison J.J."/>
            <person name="Stocker R."/>
            <person name="Van Mooy B.A.S."/>
        </authorList>
    </citation>
    <scope>NUCLEOTIDE SEQUENCE [LARGE SCALE GENOMIC DNA]</scope>
    <source>
        <strain evidence="2 5">A252</strain>
    </source>
</reference>
<evidence type="ECO:0000313" key="4">
    <source>
        <dbReference type="Proteomes" id="UP000252554"/>
    </source>
</evidence>
<organism evidence="3 4">
    <name type="scientific">Stutzerimonas zhaodongensis</name>
    <dbReference type="NCBI Taxonomy" id="1176257"/>
    <lineage>
        <taxon>Bacteria</taxon>
        <taxon>Pseudomonadati</taxon>
        <taxon>Pseudomonadota</taxon>
        <taxon>Gammaproteobacteria</taxon>
        <taxon>Pseudomonadales</taxon>
        <taxon>Pseudomonadaceae</taxon>
        <taxon>Stutzerimonas</taxon>
    </lineage>
</organism>
<dbReference type="EMBL" id="CP076683">
    <property type="protein sequence ID" value="QWV15474.1"/>
    <property type="molecule type" value="Genomic_DNA"/>
</dbReference>
<dbReference type="Proteomes" id="UP000252554">
    <property type="component" value="Unassembled WGS sequence"/>
</dbReference>
<keyword evidence="5" id="KW-1185">Reference proteome</keyword>
<dbReference type="Proteomes" id="UP000683436">
    <property type="component" value="Chromosome"/>
</dbReference>
<evidence type="ECO:0000313" key="2">
    <source>
        <dbReference type="EMBL" id="QWV15474.1"/>
    </source>
</evidence>
<gene>
    <name evidence="3" type="ORF">DQ403_02860</name>
    <name evidence="2" type="ORF">KQ248_12965</name>
</gene>
<evidence type="ECO:0008006" key="6">
    <source>
        <dbReference type="Google" id="ProtNLM"/>
    </source>
</evidence>
<feature type="region of interest" description="Disordered" evidence="1">
    <location>
        <begin position="110"/>
        <end position="130"/>
    </location>
</feature>
<sequence length="130" mass="14458">MANRRTPDNVLKLKGTYRADRHGLKAEGYEPPAAGYPTAPDYLKGPQLAVWREVEAVMARCNLYTQADAAKLARYCCIEAEFRADPAAFPASKLAQLRLTERDLYLDPESRARIGSGTRQKKTNPFADLG</sequence>
<dbReference type="AlphaFoldDB" id="A0A365Q000"/>
<dbReference type="RefSeq" id="WP_128119179.1">
    <property type="nucleotide sequence ID" value="NZ_CP076683.1"/>
</dbReference>
<dbReference type="EMBL" id="QNTV01000001">
    <property type="protein sequence ID" value="RBA62524.1"/>
    <property type="molecule type" value="Genomic_DNA"/>
</dbReference>
<protein>
    <recommendedName>
        <fullName evidence="6">Phage terminase small subunit P27 family</fullName>
    </recommendedName>
</protein>
<evidence type="ECO:0000313" key="5">
    <source>
        <dbReference type="Proteomes" id="UP000683436"/>
    </source>
</evidence>
<reference evidence="3 4" key="1">
    <citation type="submission" date="2018-06" db="EMBL/GenBank/DDBJ databases">
        <title>Whole genome sequencing of four bacterial strains from South Shetland trench revealing bio-synthetic gene clusters.</title>
        <authorList>
            <person name="Abdel-Mageed W.M."/>
            <person name="Lehri B."/>
            <person name="Jarmusch S.A."/>
            <person name="Miranda K."/>
            <person name="Goodfellow M."/>
            <person name="Jaspars M."/>
            <person name="Karlyshev A.V."/>
        </authorList>
    </citation>
    <scope>NUCLEOTIDE SEQUENCE [LARGE SCALE GENOMIC DNA]</scope>
    <source>
        <strain evidence="3 4">SST2</strain>
    </source>
</reference>
<accession>A0A365Q000</accession>
<proteinExistence type="predicted"/>